<proteinExistence type="predicted"/>
<protein>
    <submittedName>
        <fullName evidence="2">UmuC domain-containing protein</fullName>
    </submittedName>
</protein>
<name>A0AC35TPC7_9BILA</name>
<dbReference type="WBParaSite" id="RSKR_0000298100.1">
    <property type="protein sequence ID" value="RSKR_0000298100.1"/>
    <property type="gene ID" value="RSKR_0000298100"/>
</dbReference>
<evidence type="ECO:0000313" key="2">
    <source>
        <dbReference type="WBParaSite" id="RSKR_0000298100.1"/>
    </source>
</evidence>
<organism evidence="1 2">
    <name type="scientific">Rhabditophanes sp. KR3021</name>
    <dbReference type="NCBI Taxonomy" id="114890"/>
    <lineage>
        <taxon>Eukaryota</taxon>
        <taxon>Metazoa</taxon>
        <taxon>Ecdysozoa</taxon>
        <taxon>Nematoda</taxon>
        <taxon>Chromadorea</taxon>
        <taxon>Rhabditida</taxon>
        <taxon>Tylenchina</taxon>
        <taxon>Panagrolaimomorpha</taxon>
        <taxon>Strongyloidoidea</taxon>
        <taxon>Alloionematidae</taxon>
        <taxon>Rhabditophanes</taxon>
    </lineage>
</organism>
<evidence type="ECO:0000313" key="1">
    <source>
        <dbReference type="Proteomes" id="UP000095286"/>
    </source>
</evidence>
<dbReference type="Proteomes" id="UP000095286">
    <property type="component" value="Unplaced"/>
</dbReference>
<accession>A0AC35TPC7</accession>
<reference evidence="2" key="1">
    <citation type="submission" date="2016-11" db="UniProtKB">
        <authorList>
            <consortium name="WormBaseParasite"/>
        </authorList>
    </citation>
    <scope>IDENTIFICATION</scope>
    <source>
        <strain evidence="2">KR3021</strain>
    </source>
</reference>
<sequence>MFMSRNFIALIDFHAFFAQVEQNQNISLKGKPVVVQIQGDKGVGQSVSVSSEAEAMGVRNKMYPRNLGIYPNLVLKRIPYDVNLKKPDFTKYALVSAKIFNLVGKETRNIVIEKASLSEMYLDLTSYIKNLMEDIVALENFKDSMNVENFHDNICYLASENDQGQTASEARTTLSRCIKNAISKNHLETIAFFVCLMEVSRIKSMIKEKTGYEASVGVSYSKKIAQFVCKRHGPYSSTLMLPGAFKDVYGGAPIASIPGISKVLVKTLADCYKATIVRHLIVTNQDTLKEGLSSEEYNLLKDILRGSIKEKVILNNSSTFVSFGKTIIEGVSTFPLIEEHFDKIIKEHLEIIIQNIIAAFKTEKEERNRVPQNIIVSYQRRGNPAYINSKEIKISCTKYSKLLPDLCLNGLKELLSEDGYLKDPIAFIRLTASKFKVLESTPLDMYFAQSSTSAKDRKKSLPNITVSDSKVAPNNNNGILVEKKELEDSKRRKTIDVAIFKDGRISKENNLEDEYDSDIEIIQVIQRNVVKGPIAKNPSKAVATKKKVAPKKKTLNQEKSKVKERTPKAPVVQVGRRSIDYYLKKE</sequence>